<dbReference type="Proteomes" id="UP000005867">
    <property type="component" value="Chromosome"/>
</dbReference>
<dbReference type="HOGENOM" id="CLU_1709207_0_0_2"/>
<dbReference type="AlphaFoldDB" id="G7VFR9"/>
<dbReference type="BioCyc" id="PSP1104324:GJSN-2837-MONOMER"/>
<name>G7VFR9_9CREN</name>
<dbReference type="EMBL" id="CP003098">
    <property type="protein sequence ID" value="AET34275.1"/>
    <property type="molecule type" value="Genomic_DNA"/>
</dbReference>
<evidence type="ECO:0000313" key="2">
    <source>
        <dbReference type="Proteomes" id="UP000005867"/>
    </source>
</evidence>
<dbReference type="GeneID" id="11594498"/>
<accession>G7VFR9</accession>
<gene>
    <name evidence="1" type="ORF">P186_2899</name>
</gene>
<evidence type="ECO:0000313" key="1">
    <source>
        <dbReference type="EMBL" id="AET34275.1"/>
    </source>
</evidence>
<dbReference type="eggNOG" id="arCOG07014">
    <property type="taxonomic scope" value="Archaea"/>
</dbReference>
<organism evidence="1 2">
    <name type="scientific">Pyrobaculum ferrireducens</name>
    <dbReference type="NCBI Taxonomy" id="1104324"/>
    <lineage>
        <taxon>Archaea</taxon>
        <taxon>Thermoproteota</taxon>
        <taxon>Thermoprotei</taxon>
        <taxon>Thermoproteales</taxon>
        <taxon>Thermoproteaceae</taxon>
        <taxon>Pyrobaculum</taxon>
    </lineage>
</organism>
<proteinExistence type="predicted"/>
<dbReference type="KEGG" id="pyr:P186_2899"/>
<sequence>MDFVELGKVWRAVKIAVGLGGEVSYWDLHRAFGGEAVYVLEKAQELRLLKWTRVERGGRTRVVYRLTKRAIEMIDLTMDRCPVEAEVRRGRLLIRTPLGTYAAGYSPSALLSLAEKLAEACREDRREMHNKLKRAAERAIRMARGLEKWLVGTPI</sequence>
<reference evidence="1 2" key="1">
    <citation type="journal article" date="2012" name="J. Bacteriol.">
        <title>Complete genome sequence of strain 1860, a crenarchaeon of the genus pyrobaculum able to grow with various electron acceptors.</title>
        <authorList>
            <person name="Mardanov A.V."/>
            <person name="Gumerov V.M."/>
            <person name="Slobodkina G.B."/>
            <person name="Beletsky A.V."/>
            <person name="Bonch-Osmolovskaya E.A."/>
            <person name="Ravin N.V."/>
            <person name="Skryabin K.G."/>
        </authorList>
    </citation>
    <scope>NUCLEOTIDE SEQUENCE [LARGE SCALE GENOMIC DNA]</scope>
    <source>
        <strain evidence="1 2">1860</strain>
    </source>
</reference>
<dbReference type="RefSeq" id="WP_014290100.1">
    <property type="nucleotide sequence ID" value="NC_016645.1"/>
</dbReference>
<protein>
    <submittedName>
        <fullName evidence="1">Uncharacterized protein</fullName>
    </submittedName>
</protein>
<keyword evidence="2" id="KW-1185">Reference proteome</keyword>